<comment type="caution">
    <text evidence="2">The sequence shown here is derived from an EMBL/GenBank/DDBJ whole genome shotgun (WGS) entry which is preliminary data.</text>
</comment>
<feature type="chain" id="PRO_5041988301" evidence="1">
    <location>
        <begin position="22"/>
        <end position="125"/>
    </location>
</feature>
<keyword evidence="3" id="KW-1185">Reference proteome</keyword>
<dbReference type="AlphaFoldDB" id="A0AAD2D976"/>
<evidence type="ECO:0000256" key="1">
    <source>
        <dbReference type="SAM" id="SignalP"/>
    </source>
</evidence>
<reference evidence="2" key="1">
    <citation type="submission" date="2023-07" db="EMBL/GenBank/DDBJ databases">
        <authorList>
            <consortium name="AG Swart"/>
            <person name="Singh M."/>
            <person name="Singh A."/>
            <person name="Seah K."/>
            <person name="Emmerich C."/>
        </authorList>
    </citation>
    <scope>NUCLEOTIDE SEQUENCE</scope>
    <source>
        <strain evidence="2">DP1</strain>
    </source>
</reference>
<keyword evidence="1" id="KW-0732">Signal</keyword>
<sequence>MFSKAKSFLSSKFLAPVGVLGLAASGLELIFSEPSHHNMNLSIGFTVASPFMAVHAINIRPKNYALSACWMINGAVYCILAKDSAKNYKTVREEQQRIAEKYFKNCVISSSVQKELTGQNRDFKA</sequence>
<organism evidence="2 3">
    <name type="scientific">Euplotes crassus</name>
    <dbReference type="NCBI Taxonomy" id="5936"/>
    <lineage>
        <taxon>Eukaryota</taxon>
        <taxon>Sar</taxon>
        <taxon>Alveolata</taxon>
        <taxon>Ciliophora</taxon>
        <taxon>Intramacronucleata</taxon>
        <taxon>Spirotrichea</taxon>
        <taxon>Hypotrichia</taxon>
        <taxon>Euplotida</taxon>
        <taxon>Euplotidae</taxon>
        <taxon>Moneuplotes</taxon>
    </lineage>
</organism>
<gene>
    <name evidence="2" type="ORF">ECRASSUSDP1_LOCUS25737</name>
</gene>
<feature type="signal peptide" evidence="1">
    <location>
        <begin position="1"/>
        <end position="21"/>
    </location>
</feature>
<proteinExistence type="predicted"/>
<dbReference type="Proteomes" id="UP001295684">
    <property type="component" value="Unassembled WGS sequence"/>
</dbReference>
<evidence type="ECO:0000313" key="3">
    <source>
        <dbReference type="Proteomes" id="UP001295684"/>
    </source>
</evidence>
<evidence type="ECO:0000313" key="2">
    <source>
        <dbReference type="EMBL" id="CAI2384215.1"/>
    </source>
</evidence>
<dbReference type="EMBL" id="CAMPGE010026533">
    <property type="protein sequence ID" value="CAI2384215.1"/>
    <property type="molecule type" value="Genomic_DNA"/>
</dbReference>
<protein>
    <submittedName>
        <fullName evidence="2">Uncharacterized protein</fullName>
    </submittedName>
</protein>
<name>A0AAD2D976_EUPCR</name>
<accession>A0AAD2D976</accession>